<comment type="caution">
    <text evidence="12">The sequence shown here is derived from an EMBL/GenBank/DDBJ whole genome shotgun (WGS) entry which is preliminary data.</text>
</comment>
<dbReference type="AlphaFoldDB" id="A0A1F8B6D1"/>
<dbReference type="InterPro" id="IPR046346">
    <property type="entry name" value="Aminoacid_DH-like_N_sf"/>
</dbReference>
<evidence type="ECO:0000256" key="7">
    <source>
        <dbReference type="ARBA" id="ARBA00023167"/>
    </source>
</evidence>
<dbReference type="GO" id="GO:0000105">
    <property type="term" value="P:L-histidine biosynthetic process"/>
    <property type="evidence" value="ECO:0007669"/>
    <property type="project" value="UniProtKB-KW"/>
</dbReference>
<gene>
    <name evidence="9" type="primary">folD</name>
    <name evidence="12" type="ORF">A2892_04630</name>
</gene>
<organism evidence="12 13">
    <name type="scientific">Candidatus Woesebacteria bacterium RIFCSPLOWO2_01_FULL_39_10b</name>
    <dbReference type="NCBI Taxonomy" id="1802517"/>
    <lineage>
        <taxon>Bacteria</taxon>
        <taxon>Candidatus Woeseibacteriota</taxon>
    </lineage>
</organism>
<comment type="catalytic activity">
    <reaction evidence="9">
        <text>(6R)-5,10-methylene-5,6,7,8-tetrahydrofolate + NADP(+) = (6R)-5,10-methenyltetrahydrofolate + NADPH</text>
        <dbReference type="Rhea" id="RHEA:22812"/>
        <dbReference type="ChEBI" id="CHEBI:15636"/>
        <dbReference type="ChEBI" id="CHEBI:57455"/>
        <dbReference type="ChEBI" id="CHEBI:57783"/>
        <dbReference type="ChEBI" id="CHEBI:58349"/>
        <dbReference type="EC" id="1.5.1.5"/>
    </reaction>
</comment>
<dbReference type="UniPathway" id="UPA00193"/>
<evidence type="ECO:0000256" key="2">
    <source>
        <dbReference type="ARBA" id="ARBA00022563"/>
    </source>
</evidence>
<evidence type="ECO:0000256" key="9">
    <source>
        <dbReference type="HAMAP-Rule" id="MF_01576"/>
    </source>
</evidence>
<evidence type="ECO:0000256" key="4">
    <source>
        <dbReference type="ARBA" id="ARBA00022801"/>
    </source>
</evidence>
<comment type="catalytic activity">
    <reaction evidence="9">
        <text>(6R)-5,10-methenyltetrahydrofolate + H2O = (6R)-10-formyltetrahydrofolate + H(+)</text>
        <dbReference type="Rhea" id="RHEA:23700"/>
        <dbReference type="ChEBI" id="CHEBI:15377"/>
        <dbReference type="ChEBI" id="CHEBI:15378"/>
        <dbReference type="ChEBI" id="CHEBI:57455"/>
        <dbReference type="ChEBI" id="CHEBI:195366"/>
        <dbReference type="EC" id="3.5.4.9"/>
    </reaction>
</comment>
<dbReference type="EC" id="3.5.4.9" evidence="9"/>
<dbReference type="Pfam" id="PF00763">
    <property type="entry name" value="THF_DHG_CYH"/>
    <property type="match status" value="1"/>
</dbReference>
<protein>
    <recommendedName>
        <fullName evidence="9">Bifunctional protein FolD</fullName>
    </recommendedName>
    <domain>
        <recommendedName>
            <fullName evidence="9">Methylenetetrahydrofolate dehydrogenase</fullName>
            <ecNumber evidence="9">1.5.1.5</ecNumber>
        </recommendedName>
    </domain>
    <domain>
        <recommendedName>
            <fullName evidence="9">Methenyltetrahydrofolate cyclohydrolase</fullName>
            <ecNumber evidence="9">3.5.4.9</ecNumber>
        </recommendedName>
    </domain>
</protein>
<reference evidence="12 13" key="1">
    <citation type="journal article" date="2016" name="Nat. Commun.">
        <title>Thousands of microbial genomes shed light on interconnected biogeochemical processes in an aquifer system.</title>
        <authorList>
            <person name="Anantharaman K."/>
            <person name="Brown C.T."/>
            <person name="Hug L.A."/>
            <person name="Sharon I."/>
            <person name="Castelle C.J."/>
            <person name="Probst A.J."/>
            <person name="Thomas B.C."/>
            <person name="Singh A."/>
            <person name="Wilkins M.J."/>
            <person name="Karaoz U."/>
            <person name="Brodie E.L."/>
            <person name="Williams K.H."/>
            <person name="Hubbard S.S."/>
            <person name="Banfield J.F."/>
        </authorList>
    </citation>
    <scope>NUCLEOTIDE SEQUENCE [LARGE SCALE GENOMIC DNA]</scope>
</reference>
<comment type="pathway">
    <text evidence="1 9">One-carbon metabolism; tetrahydrofolate interconversion.</text>
</comment>
<dbReference type="GO" id="GO:0035999">
    <property type="term" value="P:tetrahydrofolate interconversion"/>
    <property type="evidence" value="ECO:0007669"/>
    <property type="project" value="UniProtKB-UniRule"/>
</dbReference>
<keyword evidence="7 9" id="KW-0486">Methionine biosynthesis</keyword>
<evidence type="ECO:0000313" key="13">
    <source>
        <dbReference type="Proteomes" id="UP000176404"/>
    </source>
</evidence>
<keyword evidence="6 9" id="KW-0560">Oxidoreductase</keyword>
<dbReference type="InterPro" id="IPR036291">
    <property type="entry name" value="NAD(P)-bd_dom_sf"/>
</dbReference>
<dbReference type="GO" id="GO:0009086">
    <property type="term" value="P:methionine biosynthetic process"/>
    <property type="evidence" value="ECO:0007669"/>
    <property type="project" value="UniProtKB-KW"/>
</dbReference>
<comment type="caution">
    <text evidence="9">Lacks conserved residue(s) required for the propagation of feature annotation.</text>
</comment>
<dbReference type="HAMAP" id="MF_01576">
    <property type="entry name" value="THF_DHG_CYH"/>
    <property type="match status" value="1"/>
</dbReference>
<keyword evidence="2 9" id="KW-0554">One-carbon metabolism</keyword>
<dbReference type="Gene3D" id="3.40.50.10860">
    <property type="entry name" value="Leucine Dehydrogenase, chain A, domain 1"/>
    <property type="match status" value="1"/>
</dbReference>
<dbReference type="Proteomes" id="UP000176404">
    <property type="component" value="Unassembled WGS sequence"/>
</dbReference>
<evidence type="ECO:0000313" key="12">
    <source>
        <dbReference type="EMBL" id="OGM59602.1"/>
    </source>
</evidence>
<feature type="domain" description="Tetrahydrofolate dehydrogenase/cyclohydrolase NAD(P)-binding" evidence="11">
    <location>
        <begin position="155"/>
        <end position="285"/>
    </location>
</feature>
<dbReference type="PANTHER" id="PTHR48099:SF5">
    <property type="entry name" value="C-1-TETRAHYDROFOLATE SYNTHASE, CYTOPLASMIC"/>
    <property type="match status" value="1"/>
</dbReference>
<evidence type="ECO:0000256" key="5">
    <source>
        <dbReference type="ARBA" id="ARBA00022857"/>
    </source>
</evidence>
<keyword evidence="9" id="KW-0368">Histidine biosynthesis</keyword>
<dbReference type="InterPro" id="IPR020630">
    <property type="entry name" value="THF_DH/CycHdrlase_cat_dom"/>
</dbReference>
<dbReference type="PRINTS" id="PR00085">
    <property type="entry name" value="THFDHDRGNASE"/>
</dbReference>
<feature type="domain" description="Tetrahydrofolate dehydrogenase/cyclohydrolase catalytic" evidence="10">
    <location>
        <begin position="6"/>
        <end position="122"/>
    </location>
</feature>
<dbReference type="STRING" id="1802517.A2892_04630"/>
<evidence type="ECO:0000256" key="6">
    <source>
        <dbReference type="ARBA" id="ARBA00023002"/>
    </source>
</evidence>
<evidence type="ECO:0000259" key="10">
    <source>
        <dbReference type="Pfam" id="PF00763"/>
    </source>
</evidence>
<dbReference type="InterPro" id="IPR000672">
    <property type="entry name" value="THF_DH/CycHdrlase"/>
</dbReference>
<dbReference type="GO" id="GO:0006164">
    <property type="term" value="P:purine nucleotide biosynthetic process"/>
    <property type="evidence" value="ECO:0007669"/>
    <property type="project" value="UniProtKB-KW"/>
</dbReference>
<dbReference type="SUPFAM" id="SSF53223">
    <property type="entry name" value="Aminoacid dehydrogenase-like, N-terminal domain"/>
    <property type="match status" value="1"/>
</dbReference>
<dbReference type="GO" id="GO:0005829">
    <property type="term" value="C:cytosol"/>
    <property type="evidence" value="ECO:0007669"/>
    <property type="project" value="TreeGrafter"/>
</dbReference>
<dbReference type="InterPro" id="IPR020631">
    <property type="entry name" value="THF_DH/CycHdrlase_NAD-bd_dom"/>
</dbReference>
<dbReference type="GO" id="GO:0004488">
    <property type="term" value="F:methylenetetrahydrofolate dehydrogenase (NADP+) activity"/>
    <property type="evidence" value="ECO:0007669"/>
    <property type="project" value="UniProtKB-UniRule"/>
</dbReference>
<dbReference type="EMBL" id="MGHD01000018">
    <property type="protein sequence ID" value="OGM59602.1"/>
    <property type="molecule type" value="Genomic_DNA"/>
</dbReference>
<keyword evidence="8 9" id="KW-0511">Multifunctional enzyme</keyword>
<accession>A0A1F8B6D1</accession>
<evidence type="ECO:0000256" key="1">
    <source>
        <dbReference type="ARBA" id="ARBA00004777"/>
    </source>
</evidence>
<dbReference type="PROSITE" id="PS00766">
    <property type="entry name" value="THF_DHG_CYH_1"/>
    <property type="match status" value="1"/>
</dbReference>
<sequence>MVHIFDGKRLASEKLDELTVRILRVKKTGIIPKLVAIRVGENKASGIFLREKKKAARKVEVEFVIRKFKKDIKLNELIELIRKLNKNASVHGVMIQLPLPASFSSEGRDDLINAIASEKDIDGMREDSPFTAPVVQAVNYVSSEALNIVRPPLKVAPLKVGVVGARGVVGRKLVRFFNRRNNPLIQETIPGKGNESVIELDLEVGDRSLKQRMQDADVLICASGVPGLIKGNMVKKGVVLIDVGSPEGDVDKSTYEKASFVSPVPGGIGPLTVYYLLENLVRSIEVSRKPKYTKVRGVILHHP</sequence>
<dbReference type="PANTHER" id="PTHR48099">
    <property type="entry name" value="C-1-TETRAHYDROFOLATE SYNTHASE, CYTOPLASMIC-RELATED"/>
    <property type="match status" value="1"/>
</dbReference>
<comment type="function">
    <text evidence="9">Catalyzes the oxidation of 5,10-methylenetetrahydrofolate to 5,10-methenyltetrahydrofolate and then the hydrolysis of 5,10-methenyltetrahydrofolate to 10-formyltetrahydrofolate.</text>
</comment>
<keyword evidence="4 9" id="KW-0378">Hydrolase</keyword>
<keyword evidence="5 9" id="KW-0521">NADP</keyword>
<comment type="similarity">
    <text evidence="9">Belongs to the tetrahydrofolate dehydrogenase/cyclohydrolase family.</text>
</comment>
<dbReference type="SUPFAM" id="SSF51735">
    <property type="entry name" value="NAD(P)-binding Rossmann-fold domains"/>
    <property type="match status" value="1"/>
</dbReference>
<dbReference type="InterPro" id="IPR020867">
    <property type="entry name" value="THF_DH/CycHdrlase_CS"/>
</dbReference>
<comment type="subunit">
    <text evidence="9">Homodimer.</text>
</comment>
<keyword evidence="3 9" id="KW-0658">Purine biosynthesis</keyword>
<name>A0A1F8B6D1_9BACT</name>
<proteinExistence type="inferred from homology"/>
<dbReference type="Pfam" id="PF02882">
    <property type="entry name" value="THF_DHG_CYH_C"/>
    <property type="match status" value="1"/>
</dbReference>
<keyword evidence="9" id="KW-0028">Amino-acid biosynthesis</keyword>
<evidence type="ECO:0000256" key="8">
    <source>
        <dbReference type="ARBA" id="ARBA00023268"/>
    </source>
</evidence>
<evidence type="ECO:0000259" key="11">
    <source>
        <dbReference type="Pfam" id="PF02882"/>
    </source>
</evidence>
<evidence type="ECO:0000256" key="3">
    <source>
        <dbReference type="ARBA" id="ARBA00022755"/>
    </source>
</evidence>
<dbReference type="GO" id="GO:0004477">
    <property type="term" value="F:methenyltetrahydrofolate cyclohydrolase activity"/>
    <property type="evidence" value="ECO:0007669"/>
    <property type="project" value="UniProtKB-UniRule"/>
</dbReference>
<dbReference type="Gene3D" id="3.40.50.720">
    <property type="entry name" value="NAD(P)-binding Rossmann-like Domain"/>
    <property type="match status" value="1"/>
</dbReference>
<dbReference type="EC" id="1.5.1.5" evidence="9"/>